<dbReference type="EMBL" id="BK016109">
    <property type="protein sequence ID" value="DAF95387.1"/>
    <property type="molecule type" value="Genomic_DNA"/>
</dbReference>
<dbReference type="InterPro" id="IPR025705">
    <property type="entry name" value="Beta_hexosaminidase_sua/sub"/>
</dbReference>
<dbReference type="InterPro" id="IPR015883">
    <property type="entry name" value="Glyco_hydro_20_cat"/>
</dbReference>
<comment type="catalytic activity">
    <reaction evidence="1">
        <text>Hydrolysis of terminal non-reducing N-acetyl-D-hexosamine residues in N-acetyl-beta-D-hexosaminides.</text>
        <dbReference type="EC" id="3.2.1.52"/>
    </reaction>
</comment>
<evidence type="ECO:0000256" key="3">
    <source>
        <dbReference type="ARBA" id="ARBA00012663"/>
    </source>
</evidence>
<accession>A0A8S5ULT4</accession>
<evidence type="ECO:0000256" key="4">
    <source>
        <dbReference type="ARBA" id="ARBA00022801"/>
    </source>
</evidence>
<evidence type="ECO:0000259" key="5">
    <source>
        <dbReference type="Pfam" id="PF00728"/>
    </source>
</evidence>
<dbReference type="SUPFAM" id="SSF51445">
    <property type="entry name" value="(Trans)glycosidases"/>
    <property type="match status" value="1"/>
</dbReference>
<dbReference type="PANTHER" id="PTHR22600">
    <property type="entry name" value="BETA-HEXOSAMINIDASE"/>
    <property type="match status" value="1"/>
</dbReference>
<dbReference type="PANTHER" id="PTHR22600:SF57">
    <property type="entry name" value="BETA-N-ACETYLHEXOSAMINIDASE"/>
    <property type="match status" value="1"/>
</dbReference>
<dbReference type="Pfam" id="PF00728">
    <property type="entry name" value="Glyco_hydro_20"/>
    <property type="match status" value="1"/>
</dbReference>
<dbReference type="GO" id="GO:0030203">
    <property type="term" value="P:glycosaminoglycan metabolic process"/>
    <property type="evidence" value="ECO:0007669"/>
    <property type="project" value="TreeGrafter"/>
</dbReference>
<dbReference type="EC" id="3.2.1.52" evidence="3"/>
<proteinExistence type="inferred from homology"/>
<organism evidence="6">
    <name type="scientific">Myoviridae sp. ctCo31</name>
    <dbReference type="NCBI Taxonomy" id="2825053"/>
    <lineage>
        <taxon>Viruses</taxon>
        <taxon>Duplodnaviria</taxon>
        <taxon>Heunggongvirae</taxon>
        <taxon>Uroviricota</taxon>
        <taxon>Caudoviricetes</taxon>
    </lineage>
</organism>
<evidence type="ECO:0000256" key="1">
    <source>
        <dbReference type="ARBA" id="ARBA00001231"/>
    </source>
</evidence>
<dbReference type="PRINTS" id="PR00738">
    <property type="entry name" value="GLHYDRLASE20"/>
</dbReference>
<evidence type="ECO:0000256" key="2">
    <source>
        <dbReference type="ARBA" id="ARBA00006285"/>
    </source>
</evidence>
<dbReference type="GO" id="GO:0004563">
    <property type="term" value="F:beta-N-acetylhexosaminidase activity"/>
    <property type="evidence" value="ECO:0007669"/>
    <property type="project" value="UniProtKB-EC"/>
</dbReference>
<reference evidence="6" key="1">
    <citation type="journal article" date="2021" name="Proc. Natl. Acad. Sci. U.S.A.">
        <title>A Catalog of Tens of Thousands of Viruses from Human Metagenomes Reveals Hidden Associations with Chronic Diseases.</title>
        <authorList>
            <person name="Tisza M.J."/>
            <person name="Buck C.B."/>
        </authorList>
    </citation>
    <scope>NUCLEOTIDE SEQUENCE</scope>
    <source>
        <strain evidence="6">CtCo31</strain>
    </source>
</reference>
<dbReference type="GO" id="GO:0005975">
    <property type="term" value="P:carbohydrate metabolic process"/>
    <property type="evidence" value="ECO:0007669"/>
    <property type="project" value="InterPro"/>
</dbReference>
<dbReference type="InterPro" id="IPR017853">
    <property type="entry name" value="GH"/>
</dbReference>
<keyword evidence="4" id="KW-0378">Hydrolase</keyword>
<feature type="domain" description="Glycoside hydrolase family 20 catalytic" evidence="5">
    <location>
        <begin position="5"/>
        <end position="178"/>
    </location>
</feature>
<comment type="similarity">
    <text evidence="2">Belongs to the glycosyl hydrolase 20 family.</text>
</comment>
<sequence>MKSSGLMLDIARTSYDYYSIRNIISQVAELGGKYVQLHFCDSNHYAIESKVLGNPANPDGYNENKMVLSLNEIKSLSNHAKSLGIELIPELELPAHSNKLLDLLFNHNWDYWNSVRTHEGGYQLHLGSPETYRLVKELIAELMGAFTNTKTIHLGGDEFEFGTENTPVNVCNFFNNLSLWISETYNCRTKVWNDFITKDILKQGLLNTRLDVVYWSQSGEATKGSEVETERLKTRATAQEISDYGNNLWN</sequence>
<evidence type="ECO:0000313" key="6">
    <source>
        <dbReference type="EMBL" id="DAF95387.1"/>
    </source>
</evidence>
<protein>
    <recommendedName>
        <fullName evidence="3">beta-N-acetylhexosaminidase</fullName>
        <ecNumber evidence="3">3.2.1.52</ecNumber>
    </recommendedName>
</protein>
<dbReference type="Gene3D" id="3.20.20.80">
    <property type="entry name" value="Glycosidases"/>
    <property type="match status" value="1"/>
</dbReference>
<dbReference type="GO" id="GO:0016020">
    <property type="term" value="C:membrane"/>
    <property type="evidence" value="ECO:0007669"/>
    <property type="project" value="TreeGrafter"/>
</dbReference>
<name>A0A8S5ULT4_9CAUD</name>